<reference evidence="2" key="1">
    <citation type="journal article" date="2008" name="Nat. Genet.">
        <title>The Pristionchus pacificus genome provides a unique perspective on nematode lifestyle and parasitism.</title>
        <authorList>
            <person name="Dieterich C."/>
            <person name="Clifton S.W."/>
            <person name="Schuster L.N."/>
            <person name="Chinwalla A."/>
            <person name="Delehaunty K."/>
            <person name="Dinkelacker I."/>
            <person name="Fulton L."/>
            <person name="Fulton R."/>
            <person name="Godfrey J."/>
            <person name="Minx P."/>
            <person name="Mitreva M."/>
            <person name="Roeseler W."/>
            <person name="Tian H."/>
            <person name="Witte H."/>
            <person name="Yang S.P."/>
            <person name="Wilson R.K."/>
            <person name="Sommer R.J."/>
        </authorList>
    </citation>
    <scope>NUCLEOTIDE SEQUENCE [LARGE SCALE GENOMIC DNA]</scope>
    <source>
        <strain evidence="2">PS312</strain>
    </source>
</reference>
<dbReference type="Proteomes" id="UP000005239">
    <property type="component" value="Unassembled WGS sequence"/>
</dbReference>
<evidence type="ECO:0000313" key="1">
    <source>
        <dbReference type="EnsemblMetazoa" id="PPA31297.1"/>
    </source>
</evidence>
<evidence type="ECO:0000313" key="2">
    <source>
        <dbReference type="Proteomes" id="UP000005239"/>
    </source>
</evidence>
<reference evidence="1" key="2">
    <citation type="submission" date="2022-06" db="UniProtKB">
        <authorList>
            <consortium name="EnsemblMetazoa"/>
        </authorList>
    </citation>
    <scope>IDENTIFICATION</scope>
    <source>
        <strain evidence="1">PS312</strain>
    </source>
</reference>
<organism evidence="1 2">
    <name type="scientific">Pristionchus pacificus</name>
    <name type="common">Parasitic nematode worm</name>
    <dbReference type="NCBI Taxonomy" id="54126"/>
    <lineage>
        <taxon>Eukaryota</taxon>
        <taxon>Metazoa</taxon>
        <taxon>Ecdysozoa</taxon>
        <taxon>Nematoda</taxon>
        <taxon>Chromadorea</taxon>
        <taxon>Rhabditida</taxon>
        <taxon>Rhabditina</taxon>
        <taxon>Diplogasteromorpha</taxon>
        <taxon>Diplogasteroidea</taxon>
        <taxon>Neodiplogasteridae</taxon>
        <taxon>Pristionchus</taxon>
    </lineage>
</organism>
<name>A0A2A6C580_PRIPA</name>
<dbReference type="EnsemblMetazoa" id="PPA31297.1">
    <property type="protein sequence ID" value="PPA31297.1"/>
    <property type="gene ID" value="WBGene00204162"/>
</dbReference>
<gene>
    <name evidence="1" type="primary">WBGene00204162</name>
</gene>
<proteinExistence type="predicted"/>
<protein>
    <submittedName>
        <fullName evidence="1">Uncharacterized protein</fullName>
    </submittedName>
</protein>
<accession>A0A8R1UN29</accession>
<dbReference type="AlphaFoldDB" id="A0A2A6C580"/>
<accession>A0A2A6C580</accession>
<keyword evidence="2" id="KW-1185">Reference proteome</keyword>
<sequence>MGGRDKKRDKLKQLRKKSYLQCTRMPIRVAQENVQPRWVHGKRPEIAGAAWSHSAAAAAAGVDAADEVAAEEPAAGVALLSSPDFHCSMKPDHSSRAERHHHRHRV</sequence>